<keyword evidence="2" id="KW-1185">Reference proteome</keyword>
<dbReference type="Proteomes" id="UP001301769">
    <property type="component" value="Unassembled WGS sequence"/>
</dbReference>
<protein>
    <submittedName>
        <fullName evidence="1">Uncharacterized protein</fullName>
    </submittedName>
</protein>
<name>A0AAN6Y578_9PEZI</name>
<comment type="caution">
    <text evidence="1">The sequence shown here is derived from an EMBL/GenBank/DDBJ whole genome shotgun (WGS) entry which is preliminary data.</text>
</comment>
<dbReference type="AlphaFoldDB" id="A0AAN6Y578"/>
<organism evidence="1 2">
    <name type="scientific">Rhypophila decipiens</name>
    <dbReference type="NCBI Taxonomy" id="261697"/>
    <lineage>
        <taxon>Eukaryota</taxon>
        <taxon>Fungi</taxon>
        <taxon>Dikarya</taxon>
        <taxon>Ascomycota</taxon>
        <taxon>Pezizomycotina</taxon>
        <taxon>Sordariomycetes</taxon>
        <taxon>Sordariomycetidae</taxon>
        <taxon>Sordariales</taxon>
        <taxon>Naviculisporaceae</taxon>
        <taxon>Rhypophila</taxon>
    </lineage>
</organism>
<evidence type="ECO:0000313" key="2">
    <source>
        <dbReference type="Proteomes" id="UP001301769"/>
    </source>
</evidence>
<gene>
    <name evidence="1" type="ORF">QBC37DRAFT_11705</name>
</gene>
<accession>A0AAN6Y578</accession>
<dbReference type="EMBL" id="MU858146">
    <property type="protein sequence ID" value="KAK4211576.1"/>
    <property type="molecule type" value="Genomic_DNA"/>
</dbReference>
<proteinExistence type="predicted"/>
<evidence type="ECO:0000313" key="1">
    <source>
        <dbReference type="EMBL" id="KAK4211576.1"/>
    </source>
</evidence>
<reference evidence="1" key="1">
    <citation type="journal article" date="2023" name="Mol. Phylogenet. Evol.">
        <title>Genome-scale phylogeny and comparative genomics of the fungal order Sordariales.</title>
        <authorList>
            <person name="Hensen N."/>
            <person name="Bonometti L."/>
            <person name="Westerberg I."/>
            <person name="Brannstrom I.O."/>
            <person name="Guillou S."/>
            <person name="Cros-Aarteil S."/>
            <person name="Calhoun S."/>
            <person name="Haridas S."/>
            <person name="Kuo A."/>
            <person name="Mondo S."/>
            <person name="Pangilinan J."/>
            <person name="Riley R."/>
            <person name="LaButti K."/>
            <person name="Andreopoulos B."/>
            <person name="Lipzen A."/>
            <person name="Chen C."/>
            <person name="Yan M."/>
            <person name="Daum C."/>
            <person name="Ng V."/>
            <person name="Clum A."/>
            <person name="Steindorff A."/>
            <person name="Ohm R.A."/>
            <person name="Martin F."/>
            <person name="Silar P."/>
            <person name="Natvig D.O."/>
            <person name="Lalanne C."/>
            <person name="Gautier V."/>
            <person name="Ament-Velasquez S.L."/>
            <person name="Kruys A."/>
            <person name="Hutchinson M.I."/>
            <person name="Powell A.J."/>
            <person name="Barry K."/>
            <person name="Miller A.N."/>
            <person name="Grigoriev I.V."/>
            <person name="Debuchy R."/>
            <person name="Gladieux P."/>
            <person name="Hiltunen Thoren M."/>
            <person name="Johannesson H."/>
        </authorList>
    </citation>
    <scope>NUCLEOTIDE SEQUENCE</scope>
    <source>
        <strain evidence="1">PSN293</strain>
    </source>
</reference>
<reference evidence="1" key="2">
    <citation type="submission" date="2023-05" db="EMBL/GenBank/DDBJ databases">
        <authorList>
            <consortium name="Lawrence Berkeley National Laboratory"/>
            <person name="Steindorff A."/>
            <person name="Hensen N."/>
            <person name="Bonometti L."/>
            <person name="Westerberg I."/>
            <person name="Brannstrom I.O."/>
            <person name="Guillou S."/>
            <person name="Cros-Aarteil S."/>
            <person name="Calhoun S."/>
            <person name="Haridas S."/>
            <person name="Kuo A."/>
            <person name="Mondo S."/>
            <person name="Pangilinan J."/>
            <person name="Riley R."/>
            <person name="Labutti K."/>
            <person name="Andreopoulos B."/>
            <person name="Lipzen A."/>
            <person name="Chen C."/>
            <person name="Yanf M."/>
            <person name="Daum C."/>
            <person name="Ng V."/>
            <person name="Clum A."/>
            <person name="Ohm R."/>
            <person name="Martin F."/>
            <person name="Silar P."/>
            <person name="Natvig D."/>
            <person name="Lalanne C."/>
            <person name="Gautier V."/>
            <person name="Ament-Velasquez S.L."/>
            <person name="Kruys A."/>
            <person name="Hutchinson M.I."/>
            <person name="Powell A.J."/>
            <person name="Barry K."/>
            <person name="Miller A.N."/>
            <person name="Grigoriev I.V."/>
            <person name="Debuchy R."/>
            <person name="Gladieux P."/>
            <person name="Thoren M.H."/>
            <person name="Johannesson H."/>
        </authorList>
    </citation>
    <scope>NUCLEOTIDE SEQUENCE</scope>
    <source>
        <strain evidence="1">PSN293</strain>
    </source>
</reference>
<sequence>MKDPTDPRERVFTIKGRSAWTDEIKQDLYHLDDIPDLPPRTVLVLGKSEDKKGHWKVAFITSEKDPTLETDLQLPIRPAEKDKKTGIQLILSHNYQMECGPAWVNLHQIMELPYSILEEDDELEFALQLKSYNRVRSFMKGRFMSPGL</sequence>